<dbReference type="SUPFAM" id="SSF48264">
    <property type="entry name" value="Cytochrome P450"/>
    <property type="match status" value="1"/>
</dbReference>
<gene>
    <name evidence="2" type="ORF">ILUMI_14025</name>
</gene>
<name>A0A8K0CR71_IGNLU</name>
<evidence type="ECO:0000256" key="1">
    <source>
        <dbReference type="ARBA" id="ARBA00023033"/>
    </source>
</evidence>
<organism evidence="2 3">
    <name type="scientific">Ignelater luminosus</name>
    <name type="common">Cucubano</name>
    <name type="synonym">Pyrophorus luminosus</name>
    <dbReference type="NCBI Taxonomy" id="2038154"/>
    <lineage>
        <taxon>Eukaryota</taxon>
        <taxon>Metazoa</taxon>
        <taxon>Ecdysozoa</taxon>
        <taxon>Arthropoda</taxon>
        <taxon>Hexapoda</taxon>
        <taxon>Insecta</taxon>
        <taxon>Pterygota</taxon>
        <taxon>Neoptera</taxon>
        <taxon>Endopterygota</taxon>
        <taxon>Coleoptera</taxon>
        <taxon>Polyphaga</taxon>
        <taxon>Elateriformia</taxon>
        <taxon>Elateroidea</taxon>
        <taxon>Elateridae</taxon>
        <taxon>Agrypninae</taxon>
        <taxon>Pyrophorini</taxon>
        <taxon>Ignelater</taxon>
    </lineage>
</organism>
<dbReference type="AlphaFoldDB" id="A0A8K0CR71"/>
<dbReference type="GO" id="GO:0020037">
    <property type="term" value="F:heme binding"/>
    <property type="evidence" value="ECO:0007669"/>
    <property type="project" value="InterPro"/>
</dbReference>
<keyword evidence="1" id="KW-0560">Oxidoreductase</keyword>
<keyword evidence="3" id="KW-1185">Reference proteome</keyword>
<evidence type="ECO:0000313" key="2">
    <source>
        <dbReference type="EMBL" id="KAF2892148.1"/>
    </source>
</evidence>
<dbReference type="OrthoDB" id="2789670at2759"/>
<feature type="non-terminal residue" evidence="2">
    <location>
        <position position="1"/>
    </location>
</feature>
<evidence type="ECO:0000313" key="3">
    <source>
        <dbReference type="Proteomes" id="UP000801492"/>
    </source>
</evidence>
<sequence>ARFALLEGKLIIAEIIRKFEIVPVEKTQIPLVLSNKQFNLMPDGFWLGLKPRK</sequence>
<keyword evidence="1" id="KW-0503">Monooxygenase</keyword>
<dbReference type="GO" id="GO:0016705">
    <property type="term" value="F:oxidoreductase activity, acting on paired donors, with incorporation or reduction of molecular oxygen"/>
    <property type="evidence" value="ECO:0007669"/>
    <property type="project" value="InterPro"/>
</dbReference>
<reference evidence="2" key="1">
    <citation type="submission" date="2019-08" db="EMBL/GenBank/DDBJ databases">
        <title>The genome of the North American firefly Photinus pyralis.</title>
        <authorList>
            <consortium name="Photinus pyralis genome working group"/>
            <person name="Fallon T.R."/>
            <person name="Sander Lower S.E."/>
            <person name="Weng J.-K."/>
        </authorList>
    </citation>
    <scope>NUCLEOTIDE SEQUENCE</scope>
    <source>
        <strain evidence="2">TRF0915ILg1</strain>
        <tissue evidence="2">Whole body</tissue>
    </source>
</reference>
<comment type="caution">
    <text evidence="2">The sequence shown here is derived from an EMBL/GenBank/DDBJ whole genome shotgun (WGS) entry which is preliminary data.</text>
</comment>
<dbReference type="GO" id="GO:0004497">
    <property type="term" value="F:monooxygenase activity"/>
    <property type="evidence" value="ECO:0007669"/>
    <property type="project" value="UniProtKB-KW"/>
</dbReference>
<dbReference type="InterPro" id="IPR036396">
    <property type="entry name" value="Cyt_P450_sf"/>
</dbReference>
<dbReference type="GO" id="GO:0005506">
    <property type="term" value="F:iron ion binding"/>
    <property type="evidence" value="ECO:0007669"/>
    <property type="project" value="InterPro"/>
</dbReference>
<dbReference type="Proteomes" id="UP000801492">
    <property type="component" value="Unassembled WGS sequence"/>
</dbReference>
<proteinExistence type="predicted"/>
<dbReference type="EMBL" id="VTPC01011538">
    <property type="protein sequence ID" value="KAF2892148.1"/>
    <property type="molecule type" value="Genomic_DNA"/>
</dbReference>
<evidence type="ECO:0008006" key="4">
    <source>
        <dbReference type="Google" id="ProtNLM"/>
    </source>
</evidence>
<dbReference type="Gene3D" id="1.10.630.10">
    <property type="entry name" value="Cytochrome P450"/>
    <property type="match status" value="1"/>
</dbReference>
<protein>
    <recommendedName>
        <fullName evidence="4">Cytochrome P450</fullName>
    </recommendedName>
</protein>
<accession>A0A8K0CR71</accession>